<name>L0K857_HALHC</name>
<dbReference type="InterPro" id="IPR009003">
    <property type="entry name" value="Peptidase_S1_PA"/>
</dbReference>
<dbReference type="PRINTS" id="PR00834">
    <property type="entry name" value="PROTEASES2C"/>
</dbReference>
<sequence length="366" mass="39334">MRKNNFMLYGCLVLVGILVGSVLFVNPSAQAFWGDDKHVEQKKESKKIVIPQEQAITKVVDEVGPAVVSIITKKVKVSRDFFLNPVPRQVKGLGSGVIFDKKGYILTNNHVVAGAEAIKVILSDGRELQAKLVGNDPRSDLAVIKVDAKDLPVAPLGNSKQIDVGQLAIAIGSPYDVKFRNTVTTGVISAVNRTIRTKNGILENLIQTDASINPGNSGGPLLNSQGEVIGINTAIIGGSAQGIGFAIPINKAKKIVSDLIKYGKVKRPWLGIYGTDITEKLKNYYGLPVAKGVLIIQSVTDSPASKAGLSQGDIIIEVNREKIEGMEELKRIIKKQEIGDKLKLLVMDNNGGLTPVTVTLKEMPSK</sequence>
<dbReference type="AlphaFoldDB" id="L0K857"/>
<gene>
    <name evidence="4" type="ordered locus">Halha_1521</name>
</gene>
<feature type="domain" description="PDZ" evidence="3">
    <location>
        <begin position="274"/>
        <end position="350"/>
    </location>
</feature>
<organism evidence="4 5">
    <name type="scientific">Halobacteroides halobius (strain ATCC 35273 / DSM 5150 / MD-1)</name>
    <dbReference type="NCBI Taxonomy" id="748449"/>
    <lineage>
        <taxon>Bacteria</taxon>
        <taxon>Bacillati</taxon>
        <taxon>Bacillota</taxon>
        <taxon>Clostridia</taxon>
        <taxon>Halanaerobiales</taxon>
        <taxon>Halobacteroidaceae</taxon>
        <taxon>Halobacteroides</taxon>
    </lineage>
</organism>
<evidence type="ECO:0000259" key="3">
    <source>
        <dbReference type="PROSITE" id="PS50106"/>
    </source>
</evidence>
<keyword evidence="5" id="KW-1185">Reference proteome</keyword>
<dbReference type="Gene3D" id="2.40.10.120">
    <property type="match status" value="1"/>
</dbReference>
<evidence type="ECO:0000256" key="2">
    <source>
        <dbReference type="ARBA" id="ARBA00022801"/>
    </source>
</evidence>
<dbReference type="PANTHER" id="PTHR43343:SF3">
    <property type="entry name" value="PROTEASE DO-LIKE 8, CHLOROPLASTIC"/>
    <property type="match status" value="1"/>
</dbReference>
<dbReference type="InterPro" id="IPR001940">
    <property type="entry name" value="Peptidase_S1C"/>
</dbReference>
<dbReference type="RefSeq" id="WP_015327181.1">
    <property type="nucleotide sequence ID" value="NC_019978.1"/>
</dbReference>
<dbReference type="GO" id="GO:0004252">
    <property type="term" value="F:serine-type endopeptidase activity"/>
    <property type="evidence" value="ECO:0007669"/>
    <property type="project" value="InterPro"/>
</dbReference>
<keyword evidence="2" id="KW-0378">Hydrolase</keyword>
<dbReference type="SUPFAM" id="SSF50494">
    <property type="entry name" value="Trypsin-like serine proteases"/>
    <property type="match status" value="1"/>
</dbReference>
<dbReference type="PROSITE" id="PS50106">
    <property type="entry name" value="PDZ"/>
    <property type="match status" value="1"/>
</dbReference>
<keyword evidence="1 4" id="KW-0645">Protease</keyword>
<dbReference type="GO" id="GO:0006508">
    <property type="term" value="P:proteolysis"/>
    <property type="evidence" value="ECO:0007669"/>
    <property type="project" value="UniProtKB-KW"/>
</dbReference>
<dbReference type="Gene3D" id="2.30.42.10">
    <property type="match status" value="1"/>
</dbReference>
<dbReference type="EMBL" id="CP003359">
    <property type="protein sequence ID" value="AGB41462.1"/>
    <property type="molecule type" value="Genomic_DNA"/>
</dbReference>
<dbReference type="InterPro" id="IPR001478">
    <property type="entry name" value="PDZ"/>
</dbReference>
<dbReference type="Pfam" id="PF13365">
    <property type="entry name" value="Trypsin_2"/>
    <property type="match status" value="1"/>
</dbReference>
<dbReference type="KEGG" id="hhl:Halha_1521"/>
<accession>L0K857</accession>
<evidence type="ECO:0000256" key="1">
    <source>
        <dbReference type="ARBA" id="ARBA00022670"/>
    </source>
</evidence>
<reference evidence="5" key="1">
    <citation type="submission" date="2012-02" db="EMBL/GenBank/DDBJ databases">
        <title>The complete genome of Halobacteroides halobius DSM 5150.</title>
        <authorList>
            <person name="Lucas S."/>
            <person name="Copeland A."/>
            <person name="Lapidus A."/>
            <person name="Glavina del Rio T."/>
            <person name="Dalin E."/>
            <person name="Tice H."/>
            <person name="Bruce D."/>
            <person name="Goodwin L."/>
            <person name="Pitluck S."/>
            <person name="Peters L."/>
            <person name="Mikhailova N."/>
            <person name="Gu W."/>
            <person name="Kyrpides N."/>
            <person name="Mavromatis K."/>
            <person name="Ivanova N."/>
            <person name="Brettin T."/>
            <person name="Detter J.C."/>
            <person name="Han C."/>
            <person name="Larimer F."/>
            <person name="Land M."/>
            <person name="Hauser L."/>
            <person name="Markowitz V."/>
            <person name="Cheng J.-F."/>
            <person name="Hugenholtz P."/>
            <person name="Woyke T."/>
            <person name="Wu D."/>
            <person name="Tindall B."/>
            <person name="Pomrenke H."/>
            <person name="Brambilla E."/>
            <person name="Klenk H.-P."/>
            <person name="Eisen J.A."/>
        </authorList>
    </citation>
    <scope>NUCLEOTIDE SEQUENCE [LARGE SCALE GENOMIC DNA]</scope>
    <source>
        <strain evidence="5">ATCC 35273 / DSM 5150 / MD-1</strain>
    </source>
</reference>
<protein>
    <submittedName>
        <fullName evidence="4">Trypsin-like serine protease with C-terminal PDZ domain</fullName>
    </submittedName>
</protein>
<evidence type="ECO:0000313" key="4">
    <source>
        <dbReference type="EMBL" id="AGB41462.1"/>
    </source>
</evidence>
<evidence type="ECO:0000313" key="5">
    <source>
        <dbReference type="Proteomes" id="UP000010880"/>
    </source>
</evidence>
<dbReference type="HOGENOM" id="CLU_020120_1_2_9"/>
<dbReference type="SUPFAM" id="SSF50156">
    <property type="entry name" value="PDZ domain-like"/>
    <property type="match status" value="1"/>
</dbReference>
<dbReference type="eggNOG" id="COG0265">
    <property type="taxonomic scope" value="Bacteria"/>
</dbReference>
<dbReference type="InterPro" id="IPR051201">
    <property type="entry name" value="Chloro_Bact_Ser_Proteases"/>
</dbReference>
<dbReference type="PANTHER" id="PTHR43343">
    <property type="entry name" value="PEPTIDASE S12"/>
    <property type="match status" value="1"/>
</dbReference>
<dbReference type="SMART" id="SM00228">
    <property type="entry name" value="PDZ"/>
    <property type="match status" value="1"/>
</dbReference>
<proteinExistence type="predicted"/>
<dbReference type="Pfam" id="PF00595">
    <property type="entry name" value="PDZ"/>
    <property type="match status" value="1"/>
</dbReference>
<dbReference type="OrthoDB" id="9758917at2"/>
<dbReference type="InterPro" id="IPR036034">
    <property type="entry name" value="PDZ_sf"/>
</dbReference>
<dbReference type="Proteomes" id="UP000010880">
    <property type="component" value="Chromosome"/>
</dbReference>
<dbReference type="STRING" id="748449.Halha_1521"/>